<gene>
    <name evidence="2" type="ORF">SAMN02745823_02446</name>
</gene>
<protein>
    <submittedName>
        <fullName evidence="2">Acyl-CoA reductase (LuxC)</fullName>
    </submittedName>
</protein>
<dbReference type="Pfam" id="PF05893">
    <property type="entry name" value="LuxC"/>
    <property type="match status" value="1"/>
</dbReference>
<keyword evidence="3" id="KW-1185">Reference proteome</keyword>
<dbReference type="STRING" id="1123282.SAMN02745823_02446"/>
<evidence type="ECO:0000256" key="1">
    <source>
        <dbReference type="ARBA" id="ARBA00022857"/>
    </source>
</evidence>
<organism evidence="2 3">
    <name type="scientific">Sporobacter termitidis DSM 10068</name>
    <dbReference type="NCBI Taxonomy" id="1123282"/>
    <lineage>
        <taxon>Bacteria</taxon>
        <taxon>Bacillati</taxon>
        <taxon>Bacillota</taxon>
        <taxon>Clostridia</taxon>
        <taxon>Eubacteriales</taxon>
        <taxon>Oscillospiraceae</taxon>
        <taxon>Sporobacter</taxon>
    </lineage>
</organism>
<dbReference type="Proteomes" id="UP000183995">
    <property type="component" value="Unassembled WGS sequence"/>
</dbReference>
<evidence type="ECO:0000313" key="3">
    <source>
        <dbReference type="Proteomes" id="UP000183995"/>
    </source>
</evidence>
<accession>A0A1M5YG00</accession>
<keyword evidence="1" id="KW-0521">NADP</keyword>
<evidence type="ECO:0000313" key="2">
    <source>
        <dbReference type="EMBL" id="SHI10433.1"/>
    </source>
</evidence>
<proteinExistence type="predicted"/>
<sequence>MNLVDGKILDEAGCEAVLESLEARVADTLAKPVLAPERVVSACDRLVRNLDEAFYLEAMKALGIDEALGRKYIAEARQMFCAESLRYRLNAELGEGWGRPRTFVPPGGTGAVTERLYPLGVLVHIAAGNADGLPAFSVLEGLLTGNINILKLPAEEGGASVRLLLELIKIEPTLAEYIYVFDYSSKDIVHIQKLIGVADAVVVWGGAEAVAALRRLIPPNVRLIEWGHKVSFAYVTVQGFHEDALKGVAENIAVTGQLLCSSVQGIFIDTDDMAAVYDFCERFLPMLEDAMGRAHGAPGVGLEPQAALKLYSAELESVFSGSRVYRGGRCSLTACQDDGLETAIQFGNAWVKRLPRGSIIRRLHPYKSFLQTAGLVCADSERDAVAALLFKAGVVRVCPGADMSSPYGGAPHDGEYPLRRYTRLVSLA</sequence>
<name>A0A1M5YG00_9FIRM</name>
<dbReference type="GO" id="GO:0003995">
    <property type="term" value="F:acyl-CoA dehydrogenase activity"/>
    <property type="evidence" value="ECO:0007669"/>
    <property type="project" value="InterPro"/>
</dbReference>
<dbReference type="InterPro" id="IPR008670">
    <property type="entry name" value="CoA_reduct_LuxC"/>
</dbReference>
<dbReference type="RefSeq" id="WP_073079377.1">
    <property type="nucleotide sequence ID" value="NZ_FQXV01000008.1"/>
</dbReference>
<reference evidence="2 3" key="1">
    <citation type="submission" date="2016-11" db="EMBL/GenBank/DDBJ databases">
        <authorList>
            <person name="Jaros S."/>
            <person name="Januszkiewicz K."/>
            <person name="Wedrychowicz H."/>
        </authorList>
    </citation>
    <scope>NUCLEOTIDE SEQUENCE [LARGE SCALE GENOMIC DNA]</scope>
    <source>
        <strain evidence="2 3">DSM 10068</strain>
    </source>
</reference>
<dbReference type="GO" id="GO:0008218">
    <property type="term" value="P:bioluminescence"/>
    <property type="evidence" value="ECO:0007669"/>
    <property type="project" value="InterPro"/>
</dbReference>
<dbReference type="SUPFAM" id="SSF53720">
    <property type="entry name" value="ALDH-like"/>
    <property type="match status" value="1"/>
</dbReference>
<dbReference type="AlphaFoldDB" id="A0A1M5YG00"/>
<dbReference type="EMBL" id="FQXV01000008">
    <property type="protein sequence ID" value="SHI10433.1"/>
    <property type="molecule type" value="Genomic_DNA"/>
</dbReference>
<dbReference type="OrthoDB" id="580775at2"/>
<dbReference type="InterPro" id="IPR016161">
    <property type="entry name" value="Ald_DH/histidinol_DH"/>
</dbReference>